<dbReference type="InterPro" id="IPR036188">
    <property type="entry name" value="FAD/NAD-bd_sf"/>
</dbReference>
<evidence type="ECO:0000313" key="7">
    <source>
        <dbReference type="Proteomes" id="UP000242886"/>
    </source>
</evidence>
<dbReference type="InterPro" id="IPR003953">
    <property type="entry name" value="FAD-dep_OxRdtase_2_FAD-bd"/>
</dbReference>
<dbReference type="AlphaFoldDB" id="A0A7Z7MVR3"/>
<evidence type="ECO:0000313" key="6">
    <source>
        <dbReference type="EMBL" id="SMB26761.1"/>
    </source>
</evidence>
<dbReference type="Pfam" id="PF00890">
    <property type="entry name" value="FAD_binding_2"/>
    <property type="match status" value="1"/>
</dbReference>
<dbReference type="GO" id="GO:0016491">
    <property type="term" value="F:oxidoreductase activity"/>
    <property type="evidence" value="ECO:0007669"/>
    <property type="project" value="UniProtKB-KW"/>
</dbReference>
<keyword evidence="4" id="KW-0560">Oxidoreductase</keyword>
<protein>
    <recommendedName>
        <fullName evidence="5">FAD-dependent oxidoreductase 2 FAD-binding domain-containing protein</fullName>
    </recommendedName>
</protein>
<dbReference type="InterPro" id="IPR050315">
    <property type="entry name" value="FAD-oxidoreductase_2"/>
</dbReference>
<dbReference type="PANTHER" id="PTHR43400">
    <property type="entry name" value="FUMARATE REDUCTASE"/>
    <property type="match status" value="1"/>
</dbReference>
<dbReference type="NCBIfam" id="NF005510">
    <property type="entry name" value="PRK07121.1-3"/>
    <property type="match status" value="1"/>
</dbReference>
<comment type="cofactor">
    <cofactor evidence="1">
        <name>FAD</name>
        <dbReference type="ChEBI" id="CHEBI:57692"/>
    </cofactor>
</comment>
<dbReference type="PANTHER" id="PTHR43400:SF10">
    <property type="entry name" value="3-OXOSTEROID 1-DEHYDROGENASE"/>
    <property type="match status" value="1"/>
</dbReference>
<dbReference type="Gene3D" id="3.50.50.60">
    <property type="entry name" value="FAD/NAD(P)-binding domain"/>
    <property type="match status" value="1"/>
</dbReference>
<keyword evidence="2" id="KW-0285">Flavoprotein</keyword>
<dbReference type="InterPro" id="IPR027477">
    <property type="entry name" value="Succ_DH/fumarate_Rdtase_cat_sf"/>
</dbReference>
<evidence type="ECO:0000256" key="2">
    <source>
        <dbReference type="ARBA" id="ARBA00022630"/>
    </source>
</evidence>
<dbReference type="SUPFAM" id="SSF56425">
    <property type="entry name" value="Succinate dehydrogenase/fumarate reductase flavoprotein, catalytic domain"/>
    <property type="match status" value="1"/>
</dbReference>
<feature type="domain" description="FAD-dependent oxidoreductase 2 FAD-binding" evidence="5">
    <location>
        <begin position="25"/>
        <end position="460"/>
    </location>
</feature>
<proteinExistence type="predicted"/>
<gene>
    <name evidence="6" type="ORF">SDENCHOL_20209</name>
</gene>
<reference evidence="6" key="1">
    <citation type="submission" date="2017-03" db="EMBL/GenBank/DDBJ databases">
        <authorList>
            <consortium name="AG Boll"/>
        </authorList>
    </citation>
    <scope>NUCLEOTIDE SEQUENCE [LARGE SCALE GENOMIC DNA]</scope>
    <source>
        <strain evidence="6">Chol</strain>
    </source>
</reference>
<accession>A0A7Z7MVR3</accession>
<keyword evidence="7" id="KW-1185">Reference proteome</keyword>
<dbReference type="RefSeq" id="WP_154716739.1">
    <property type="nucleotide sequence ID" value="NZ_LT837803.1"/>
</dbReference>
<dbReference type="GO" id="GO:0008202">
    <property type="term" value="P:steroid metabolic process"/>
    <property type="evidence" value="ECO:0007669"/>
    <property type="project" value="UniProtKB-ARBA"/>
</dbReference>
<evidence type="ECO:0000256" key="1">
    <source>
        <dbReference type="ARBA" id="ARBA00001974"/>
    </source>
</evidence>
<dbReference type="SUPFAM" id="SSF51905">
    <property type="entry name" value="FAD/NAD(P)-binding domain"/>
    <property type="match status" value="1"/>
</dbReference>
<organism evidence="6 7">
    <name type="scientific">Sterolibacterium denitrificans</name>
    <dbReference type="NCBI Taxonomy" id="157592"/>
    <lineage>
        <taxon>Bacteria</taxon>
        <taxon>Pseudomonadati</taxon>
        <taxon>Pseudomonadota</taxon>
        <taxon>Betaproteobacteria</taxon>
        <taxon>Nitrosomonadales</taxon>
        <taxon>Sterolibacteriaceae</taxon>
        <taxon>Sterolibacterium</taxon>
    </lineage>
</organism>
<keyword evidence="3" id="KW-0274">FAD</keyword>
<evidence type="ECO:0000259" key="5">
    <source>
        <dbReference type="Pfam" id="PF00890"/>
    </source>
</evidence>
<name>A0A7Z7MVR3_9PROT</name>
<dbReference type="Gene3D" id="3.90.700.10">
    <property type="entry name" value="Succinate dehydrogenase/fumarate reductase flavoprotein, catalytic domain"/>
    <property type="match status" value="1"/>
</dbReference>
<evidence type="ECO:0000256" key="4">
    <source>
        <dbReference type="ARBA" id="ARBA00023002"/>
    </source>
</evidence>
<sequence length="491" mass="52430">MTVATHTASRPCRLADVPHWDGEADALIVGYGIAGACAALEAAEAGASCLIFELASGAGGSTAMSGGEFYFGGNGGTPVQRDHGFADATEDFLNYMMMAGGPGADAERVRLFAENALAHYEWLQAQGVPFKGTYHPARTVEPFTDDTLVWSGSEAAWPFSERARPAPRGHAVQQEGMGAGRVLMEKLVAAVTVRRNIEAQFDTRALALIADADNHVHGLVVRSDGSERYYRARKGVVLCAGGFVSNAEMLRRYAPDALRIGFHVSGGNDNGSGIRMGMSVGGAAIHMDQFFSTRPFIPPECLIKGIFVNERGQRFINEDAYHGRIGQYIMRQPSGNAWLLVDNSIFERPKLFPNIEVAAVGEHWAEIEHELGMPAGELVHTVETYNRHAAAGSDPIFRKHADWLQPLTEGPFAAMSFGDSAWPAAGFTLGGLATLPTGQVIDPEGAVIPGLYAAGRTACGLPRWGEGYSSGMSLSDASYFGRLAGRHLAAA</sequence>
<dbReference type="Proteomes" id="UP000242886">
    <property type="component" value="Chromosome SDENCHOL"/>
</dbReference>
<dbReference type="EMBL" id="LT837803">
    <property type="protein sequence ID" value="SMB26761.1"/>
    <property type="molecule type" value="Genomic_DNA"/>
</dbReference>
<evidence type="ECO:0000256" key="3">
    <source>
        <dbReference type="ARBA" id="ARBA00022827"/>
    </source>
</evidence>